<gene>
    <name evidence="13" type="ORF">DES36_101281</name>
</gene>
<dbReference type="Proteomes" id="UP000253490">
    <property type="component" value="Unassembled WGS sequence"/>
</dbReference>
<organism evidence="13 14">
    <name type="scientific">Alkalibaculum bacchi</name>
    <dbReference type="NCBI Taxonomy" id="645887"/>
    <lineage>
        <taxon>Bacteria</taxon>
        <taxon>Bacillati</taxon>
        <taxon>Bacillota</taxon>
        <taxon>Clostridia</taxon>
        <taxon>Eubacteriales</taxon>
        <taxon>Eubacteriaceae</taxon>
        <taxon>Alkalibaculum</taxon>
    </lineage>
</organism>
<keyword evidence="6" id="KW-0805">Transcription regulation</keyword>
<dbReference type="Pfam" id="PF02742">
    <property type="entry name" value="Fe_dep_repr_C"/>
    <property type="match status" value="1"/>
</dbReference>
<comment type="subunit">
    <text evidence="3">Homodimer.</text>
</comment>
<dbReference type="SUPFAM" id="SSF47979">
    <property type="entry name" value="Iron-dependent repressor protein, dimerization domain"/>
    <property type="match status" value="1"/>
</dbReference>
<dbReference type="PANTHER" id="PTHR33238">
    <property type="entry name" value="IRON (METAL) DEPENDENT REPRESSOR, DTXR FAMILY"/>
    <property type="match status" value="1"/>
</dbReference>
<keyword evidence="7" id="KW-0238">DNA-binding</keyword>
<dbReference type="GO" id="GO:0046914">
    <property type="term" value="F:transition metal ion binding"/>
    <property type="evidence" value="ECO:0007669"/>
    <property type="project" value="InterPro"/>
</dbReference>
<evidence type="ECO:0000256" key="9">
    <source>
        <dbReference type="ARBA" id="ARBA00023163"/>
    </source>
</evidence>
<keyword evidence="10" id="KW-0464">Manganese</keyword>
<keyword evidence="8" id="KW-0010">Activator</keyword>
<dbReference type="RefSeq" id="WP_113919430.1">
    <property type="nucleotide sequence ID" value="NZ_CALNCS010000018.1"/>
</dbReference>
<dbReference type="SUPFAM" id="SSF46785">
    <property type="entry name" value="Winged helix' DNA-binding domain"/>
    <property type="match status" value="1"/>
</dbReference>
<evidence type="ECO:0000256" key="11">
    <source>
        <dbReference type="ARBA" id="ARBA00032593"/>
    </source>
</evidence>
<evidence type="ECO:0000256" key="2">
    <source>
        <dbReference type="ARBA" id="ARBA00007871"/>
    </source>
</evidence>
<dbReference type="GO" id="GO:0046983">
    <property type="term" value="F:protein dimerization activity"/>
    <property type="evidence" value="ECO:0007669"/>
    <property type="project" value="InterPro"/>
</dbReference>
<dbReference type="InterPro" id="IPR050536">
    <property type="entry name" value="DtxR_MntR_Metal-Reg"/>
</dbReference>
<dbReference type="PANTHER" id="PTHR33238:SF11">
    <property type="entry name" value="TRANSCRIPTIONAL REGULATOR MNTR"/>
    <property type="match status" value="1"/>
</dbReference>
<keyword evidence="14" id="KW-1185">Reference proteome</keyword>
<dbReference type="InterPro" id="IPR022687">
    <property type="entry name" value="HTH_DTXR"/>
</dbReference>
<dbReference type="Pfam" id="PF01325">
    <property type="entry name" value="Fe_dep_repress"/>
    <property type="match status" value="1"/>
</dbReference>
<dbReference type="AlphaFoldDB" id="A0A366IFR2"/>
<dbReference type="InterPro" id="IPR036388">
    <property type="entry name" value="WH-like_DNA-bd_sf"/>
</dbReference>
<evidence type="ECO:0000259" key="12">
    <source>
        <dbReference type="PROSITE" id="PS50944"/>
    </source>
</evidence>
<dbReference type="GO" id="GO:0003677">
    <property type="term" value="F:DNA binding"/>
    <property type="evidence" value="ECO:0007669"/>
    <property type="project" value="UniProtKB-KW"/>
</dbReference>
<feature type="domain" description="HTH dtxR-type" evidence="12">
    <location>
        <begin position="18"/>
        <end position="80"/>
    </location>
</feature>
<evidence type="ECO:0000256" key="10">
    <source>
        <dbReference type="ARBA" id="ARBA00023211"/>
    </source>
</evidence>
<dbReference type="InterPro" id="IPR036421">
    <property type="entry name" value="Fe_dep_repressor_sf"/>
</dbReference>
<dbReference type="PROSITE" id="PS50944">
    <property type="entry name" value="HTH_DTXR"/>
    <property type="match status" value="1"/>
</dbReference>
<dbReference type="GO" id="GO:0003700">
    <property type="term" value="F:DNA-binding transcription factor activity"/>
    <property type="evidence" value="ECO:0007669"/>
    <property type="project" value="InterPro"/>
</dbReference>
<evidence type="ECO:0000256" key="6">
    <source>
        <dbReference type="ARBA" id="ARBA00023015"/>
    </source>
</evidence>
<keyword evidence="4" id="KW-0963">Cytoplasm</keyword>
<dbReference type="Gene3D" id="1.10.10.10">
    <property type="entry name" value="Winged helix-like DNA-binding domain superfamily/Winged helix DNA-binding domain"/>
    <property type="match status" value="1"/>
</dbReference>
<dbReference type="EMBL" id="QNRX01000001">
    <property type="protein sequence ID" value="RBP70222.1"/>
    <property type="molecule type" value="Genomic_DNA"/>
</dbReference>
<comment type="subcellular location">
    <subcellularLocation>
        <location evidence="1">Cytoplasm</location>
    </subcellularLocation>
</comment>
<dbReference type="InterPro" id="IPR036390">
    <property type="entry name" value="WH_DNA-bd_sf"/>
</dbReference>
<dbReference type="OrthoDB" id="9791355at2"/>
<dbReference type="InterPro" id="IPR001367">
    <property type="entry name" value="Fe_dep_repressor"/>
</dbReference>
<evidence type="ECO:0000256" key="7">
    <source>
        <dbReference type="ARBA" id="ARBA00023125"/>
    </source>
</evidence>
<evidence type="ECO:0000256" key="1">
    <source>
        <dbReference type="ARBA" id="ARBA00004496"/>
    </source>
</evidence>
<proteinExistence type="inferred from homology"/>
<evidence type="ECO:0000313" key="13">
    <source>
        <dbReference type="EMBL" id="RBP70222.1"/>
    </source>
</evidence>
<evidence type="ECO:0000313" key="14">
    <source>
        <dbReference type="Proteomes" id="UP000253490"/>
    </source>
</evidence>
<protein>
    <recommendedName>
        <fullName evidence="11">Manganese transport regulator</fullName>
    </recommendedName>
</protein>
<dbReference type="InterPro" id="IPR022689">
    <property type="entry name" value="Iron_dep_repressor"/>
</dbReference>
<keyword evidence="5" id="KW-0678">Repressor</keyword>
<evidence type="ECO:0000256" key="3">
    <source>
        <dbReference type="ARBA" id="ARBA00011738"/>
    </source>
</evidence>
<evidence type="ECO:0000256" key="4">
    <source>
        <dbReference type="ARBA" id="ARBA00022490"/>
    </source>
</evidence>
<reference evidence="13 14" key="1">
    <citation type="submission" date="2018-06" db="EMBL/GenBank/DDBJ databases">
        <title>Genomic Encyclopedia of Type Strains, Phase IV (KMG-IV): sequencing the most valuable type-strain genomes for metagenomic binning, comparative biology and taxonomic classification.</title>
        <authorList>
            <person name="Goeker M."/>
        </authorList>
    </citation>
    <scope>NUCLEOTIDE SEQUENCE [LARGE SCALE GENOMIC DNA]</scope>
    <source>
        <strain evidence="13 14">DSM 22112</strain>
    </source>
</reference>
<comment type="caution">
    <text evidence="13">The sequence shown here is derived from an EMBL/GenBank/DDBJ whole genome shotgun (WGS) entry which is preliminary data.</text>
</comment>
<name>A0A366IFR2_9FIRM</name>
<keyword evidence="9" id="KW-0804">Transcription</keyword>
<evidence type="ECO:0000256" key="8">
    <source>
        <dbReference type="ARBA" id="ARBA00023159"/>
    </source>
</evidence>
<dbReference type="GO" id="GO:0005737">
    <property type="term" value="C:cytoplasm"/>
    <property type="evidence" value="ECO:0007669"/>
    <property type="project" value="UniProtKB-SubCell"/>
</dbReference>
<accession>A0A366IFR2</accession>
<dbReference type="SMART" id="SM00529">
    <property type="entry name" value="HTH_DTXR"/>
    <property type="match status" value="1"/>
</dbReference>
<sequence length="165" mass="19579">MDCNEYYTFNNYMSEKDMSATEEDYIEMIYRLCEKNNGHTRVNDIAHLLHVKPPSVTKMVKKLKDLNIVDYKKYGCIQLTKKGMETGRLLVYRHNVIKRFLTLLQVRGDIHQETEKIEHTINKNTLRGIEKFVLFFEHNPEKLDEFLSYTNQIETSPNENIEGKE</sequence>
<evidence type="ECO:0000256" key="5">
    <source>
        <dbReference type="ARBA" id="ARBA00022491"/>
    </source>
</evidence>
<comment type="similarity">
    <text evidence="2">Belongs to the DtxR/MntR family.</text>
</comment>
<dbReference type="Gene3D" id="1.10.60.10">
    <property type="entry name" value="Iron dependent repressor, metal binding and dimerisation domain"/>
    <property type="match status" value="1"/>
</dbReference>